<proteinExistence type="predicted"/>
<reference evidence="1" key="1">
    <citation type="submission" date="2018-05" db="EMBL/GenBank/DDBJ databases">
        <authorList>
            <person name="Lanie J.A."/>
            <person name="Ng W.-L."/>
            <person name="Kazmierczak K.M."/>
            <person name="Andrzejewski T.M."/>
            <person name="Davidsen T.M."/>
            <person name="Wayne K.J."/>
            <person name="Tettelin H."/>
            <person name="Glass J.I."/>
            <person name="Rusch D."/>
            <person name="Podicherti R."/>
            <person name="Tsui H.-C.T."/>
            <person name="Winkler M.E."/>
        </authorList>
    </citation>
    <scope>NUCLEOTIDE SEQUENCE</scope>
</reference>
<dbReference type="AlphaFoldDB" id="A0A382APD4"/>
<sequence>MEPPSTHILSTASPLDAIEICYERGWTDGLPVVPPTPDRVAALLDFVGLDPKETLGEVPVRSRSLTAEKAAANSVMAGCLPEYFPIVLGVMRALFEHDPNCIHELSSVTNSTGVLILVNGPIRKQIGLNCTDNLLSPGNRANSTIARAIRLILINVFEQRPGLLDRGCMGSPSKYNVCFGEDEENSPWEPFHVSRGFSPDDSTVTVASIQDPAMVSNRYGTGNGESVMNSVADAMASHGLATYFTRGVQWFWIVGHWHSEYLSRFDWDRASMQRYIQKKAWRSRAHLKRLGAIRGDVMPEDENDPVFAAYGPKDIHIVKAGGNSGIYSEVIMNYYGVFATTVKI</sequence>
<accession>A0A382APD4</accession>
<name>A0A382APD4_9ZZZZ</name>
<evidence type="ECO:0000313" key="1">
    <source>
        <dbReference type="EMBL" id="SVB02992.1"/>
    </source>
</evidence>
<organism evidence="1">
    <name type="scientific">marine metagenome</name>
    <dbReference type="NCBI Taxonomy" id="408172"/>
    <lineage>
        <taxon>unclassified sequences</taxon>
        <taxon>metagenomes</taxon>
        <taxon>ecological metagenomes</taxon>
    </lineage>
</organism>
<protein>
    <submittedName>
        <fullName evidence="1">Uncharacterized protein</fullName>
    </submittedName>
</protein>
<dbReference type="EMBL" id="UINC01026121">
    <property type="protein sequence ID" value="SVB02992.1"/>
    <property type="molecule type" value="Genomic_DNA"/>
</dbReference>
<gene>
    <name evidence="1" type="ORF">METZ01_LOCUS155846</name>
</gene>